<evidence type="ECO:0000256" key="4">
    <source>
        <dbReference type="HAMAP-Rule" id="MF_00171"/>
    </source>
</evidence>
<dbReference type="Proteomes" id="UP000215215">
    <property type="component" value="Unassembled WGS sequence"/>
</dbReference>
<dbReference type="CDD" id="cd02570">
    <property type="entry name" value="PseudoU_synth_EcTruA"/>
    <property type="match status" value="1"/>
</dbReference>
<dbReference type="PANTHER" id="PTHR11142">
    <property type="entry name" value="PSEUDOURIDYLATE SYNTHASE"/>
    <property type="match status" value="1"/>
</dbReference>
<dbReference type="InterPro" id="IPR001406">
    <property type="entry name" value="PsdUridine_synth_TruA"/>
</dbReference>
<reference evidence="9 10" key="1">
    <citation type="submission" date="2017-07" db="EMBL/GenBank/DDBJ databases">
        <title>Recovery of genomes from metagenomes via a dereplication, aggregation, and scoring strategy.</title>
        <authorList>
            <person name="Sieber C.M."/>
            <person name="Probst A.J."/>
            <person name="Sharrar A."/>
            <person name="Thomas B.C."/>
            <person name="Hess M."/>
            <person name="Tringe S.G."/>
            <person name="Banfield J.F."/>
        </authorList>
    </citation>
    <scope>NUCLEOTIDE SEQUENCE [LARGE SCALE GENOMIC DNA]</scope>
    <source>
        <strain evidence="9">JGI_Cruoil_03_44_89</strain>
    </source>
</reference>
<comment type="caution">
    <text evidence="9">The sequence shown here is derived from an EMBL/GenBank/DDBJ whole genome shotgun (WGS) entry which is preliminary data.</text>
</comment>
<feature type="active site" description="Nucleophile" evidence="4 5">
    <location>
        <position position="51"/>
    </location>
</feature>
<comment type="function">
    <text evidence="4">Formation of pseudouridine at positions 38, 39 and 40 in the anticodon stem and loop of transfer RNAs.</text>
</comment>
<evidence type="ECO:0000256" key="3">
    <source>
        <dbReference type="ARBA" id="ARBA00023235"/>
    </source>
</evidence>
<comment type="similarity">
    <text evidence="1 4 7">Belongs to the tRNA pseudouridine synthase TruA family.</text>
</comment>
<dbReference type="HAMAP" id="MF_00171">
    <property type="entry name" value="TruA"/>
    <property type="match status" value="1"/>
</dbReference>
<dbReference type="InterPro" id="IPR020097">
    <property type="entry name" value="PsdUridine_synth_TruA_a/b_dom"/>
</dbReference>
<evidence type="ECO:0000256" key="6">
    <source>
        <dbReference type="PIRSR" id="PIRSR001430-2"/>
    </source>
</evidence>
<dbReference type="PANTHER" id="PTHR11142:SF0">
    <property type="entry name" value="TRNA PSEUDOURIDINE SYNTHASE-LIKE 1"/>
    <property type="match status" value="1"/>
</dbReference>
<dbReference type="EC" id="5.4.99.12" evidence="4"/>
<evidence type="ECO:0000256" key="2">
    <source>
        <dbReference type="ARBA" id="ARBA00022694"/>
    </source>
</evidence>
<dbReference type="InterPro" id="IPR020094">
    <property type="entry name" value="TruA/RsuA/RluB/E/F_N"/>
</dbReference>
<dbReference type="PIRSF" id="PIRSF001430">
    <property type="entry name" value="tRNA_psdUrid_synth"/>
    <property type="match status" value="1"/>
</dbReference>
<comment type="caution">
    <text evidence="4">Lacks conserved residue(s) required for the propagation of feature annotation.</text>
</comment>
<dbReference type="Gene3D" id="3.30.70.580">
    <property type="entry name" value="Pseudouridine synthase I, catalytic domain, N-terminal subdomain"/>
    <property type="match status" value="1"/>
</dbReference>
<dbReference type="FunFam" id="3.30.70.580:FF:000001">
    <property type="entry name" value="tRNA pseudouridine synthase A"/>
    <property type="match status" value="1"/>
</dbReference>
<evidence type="ECO:0000256" key="5">
    <source>
        <dbReference type="PIRSR" id="PIRSR001430-1"/>
    </source>
</evidence>
<dbReference type="Gene3D" id="3.30.70.660">
    <property type="entry name" value="Pseudouridine synthase I, catalytic domain, C-terminal subdomain"/>
    <property type="match status" value="1"/>
</dbReference>
<dbReference type="AlphaFoldDB" id="A0A235BVJ4"/>
<evidence type="ECO:0000259" key="8">
    <source>
        <dbReference type="Pfam" id="PF01416"/>
    </source>
</evidence>
<evidence type="ECO:0000313" key="10">
    <source>
        <dbReference type="Proteomes" id="UP000215215"/>
    </source>
</evidence>
<accession>A0A235BVJ4</accession>
<dbReference type="InterPro" id="IPR020103">
    <property type="entry name" value="PsdUridine_synth_cat_dom_sf"/>
</dbReference>
<keyword evidence="3 4" id="KW-0413">Isomerase</keyword>
<feature type="domain" description="Pseudouridine synthase I TruA alpha/beta" evidence="8">
    <location>
        <begin position="7"/>
        <end position="103"/>
    </location>
</feature>
<comment type="catalytic activity">
    <reaction evidence="4 7">
        <text>uridine(38/39/40) in tRNA = pseudouridine(38/39/40) in tRNA</text>
        <dbReference type="Rhea" id="RHEA:22376"/>
        <dbReference type="Rhea" id="RHEA-COMP:10085"/>
        <dbReference type="Rhea" id="RHEA-COMP:10087"/>
        <dbReference type="ChEBI" id="CHEBI:65314"/>
        <dbReference type="ChEBI" id="CHEBI:65315"/>
        <dbReference type="EC" id="5.4.99.12"/>
    </reaction>
</comment>
<dbReference type="InterPro" id="IPR020095">
    <property type="entry name" value="PsdUridine_synth_TruA_C"/>
</dbReference>
<proteinExistence type="inferred from homology"/>
<feature type="binding site" evidence="4 6">
    <location>
        <position position="109"/>
    </location>
    <ligand>
        <name>substrate</name>
    </ligand>
</feature>
<protein>
    <recommendedName>
        <fullName evidence="4">tRNA pseudouridine synthase A</fullName>
        <ecNumber evidence="4">5.4.99.12</ecNumber>
    </recommendedName>
    <alternativeName>
        <fullName evidence="4">tRNA pseudouridine(38-40) synthase</fullName>
    </alternativeName>
    <alternativeName>
        <fullName evidence="4">tRNA pseudouridylate synthase I</fullName>
    </alternativeName>
    <alternativeName>
        <fullName evidence="4">tRNA-uridine isomerase I</fullName>
    </alternativeName>
</protein>
<evidence type="ECO:0000256" key="1">
    <source>
        <dbReference type="ARBA" id="ARBA00009375"/>
    </source>
</evidence>
<dbReference type="EMBL" id="NOZQ01000086">
    <property type="protein sequence ID" value="OYD16099.1"/>
    <property type="molecule type" value="Genomic_DNA"/>
</dbReference>
<dbReference type="GO" id="GO:0003723">
    <property type="term" value="F:RNA binding"/>
    <property type="evidence" value="ECO:0007669"/>
    <property type="project" value="InterPro"/>
</dbReference>
<name>A0A235BVJ4_UNCW3</name>
<dbReference type="GO" id="GO:0160147">
    <property type="term" value="F:tRNA pseudouridine(38-40) synthase activity"/>
    <property type="evidence" value="ECO:0007669"/>
    <property type="project" value="UniProtKB-EC"/>
</dbReference>
<evidence type="ECO:0000313" key="9">
    <source>
        <dbReference type="EMBL" id="OYD16099.1"/>
    </source>
</evidence>
<dbReference type="SUPFAM" id="SSF55120">
    <property type="entry name" value="Pseudouridine synthase"/>
    <property type="match status" value="1"/>
</dbReference>
<evidence type="ECO:0000256" key="7">
    <source>
        <dbReference type="RuleBase" id="RU003792"/>
    </source>
</evidence>
<keyword evidence="2 4" id="KW-0819">tRNA processing</keyword>
<feature type="domain" description="Pseudouridine synthase I TruA alpha/beta" evidence="8">
    <location>
        <begin position="144"/>
        <end position="235"/>
    </location>
</feature>
<dbReference type="Pfam" id="PF01416">
    <property type="entry name" value="PseudoU_synth_1"/>
    <property type="match status" value="2"/>
</dbReference>
<dbReference type="GO" id="GO:0031119">
    <property type="term" value="P:tRNA pseudouridine synthesis"/>
    <property type="evidence" value="ECO:0007669"/>
    <property type="project" value="UniProtKB-UniRule"/>
</dbReference>
<comment type="subunit">
    <text evidence="4">Homodimer.</text>
</comment>
<dbReference type="NCBIfam" id="TIGR00071">
    <property type="entry name" value="hisT_truA"/>
    <property type="match status" value="1"/>
</dbReference>
<sequence>MNIKLTIEYDGTHFYGFEIQPQKRTVRGEIESAILGVTGEEIKLCCAGRTDKGVHALAQVINFSTGSGLSPSDLKRAINANLPKDIYVKNTAEVPDEFHARYSAKGKVYLYRLLGGKSPLRRNYVWEYRFKLDFATLREIVPIFCGRYNFKRFAKRDEGVCEVRRFDMWEKEDEIHLEIEGDRFLHKQVRMMVGTALLFARNRIDRASIIHMLNGGEGMAALAPASGLYLKRVIY</sequence>
<organism evidence="9 10">
    <name type="scientific">candidate division WOR-3 bacterium JGI_Cruoil_03_44_89</name>
    <dbReference type="NCBI Taxonomy" id="1973748"/>
    <lineage>
        <taxon>Bacteria</taxon>
        <taxon>Bacteria division WOR-3</taxon>
    </lineage>
</organism>
<gene>
    <name evidence="4" type="primary">truA</name>
    <name evidence="9" type="ORF">CH333_04310</name>
</gene>